<proteinExistence type="predicted"/>
<keyword evidence="3" id="KW-1185">Reference proteome</keyword>
<keyword evidence="1" id="KW-0812">Transmembrane</keyword>
<reference evidence="2 3" key="1">
    <citation type="submission" date="2024-08" db="EMBL/GenBank/DDBJ databases">
        <title>Halobellus sp. MBLA0158 whole genome sequence.</title>
        <authorList>
            <person name="Hwang C.Y."/>
            <person name="Cho E.-S."/>
            <person name="Seo M.-J."/>
        </authorList>
    </citation>
    <scope>NUCLEOTIDE SEQUENCE [LARGE SCALE GENOMIC DNA]</scope>
    <source>
        <strain evidence="2 3">MBLA0158</strain>
    </source>
</reference>
<keyword evidence="1" id="KW-1133">Transmembrane helix</keyword>
<comment type="caution">
    <text evidence="2">The sequence shown here is derived from an EMBL/GenBank/DDBJ whole genome shotgun (WGS) entry which is preliminary data.</text>
</comment>
<evidence type="ECO:0000313" key="2">
    <source>
        <dbReference type="EMBL" id="MFA1610189.1"/>
    </source>
</evidence>
<accession>A0ABD5MC08</accession>
<name>A0ABD5MC08_9EURY</name>
<sequence length="266" mass="28289">MGRGGGRKAGGDSRDRAVSETISFVLVFALVVASVGTVYALGVSELESTRDAERVENAQRAFDVLADNLGDLLEGAPSRGTEVRLADATLRSTDGVAVNVTVDPASGPAESWSYATAALVYDVETGGEIRFANGAVIRDSERGGATVVRGPPLVVADDRVLLRLIKQEHVGTPAVGGSDTVRIRMLADRSRVFYDEDSASYDMVRVNVTTPYTDAWARHYESRGFACDEVAAPTPDASGRIACTVSDVGDVERVTVVWTRVTTAFE</sequence>
<evidence type="ECO:0000256" key="1">
    <source>
        <dbReference type="SAM" id="Phobius"/>
    </source>
</evidence>
<dbReference type="RefSeq" id="WP_372387550.1">
    <property type="nucleotide sequence ID" value="NZ_JBGNYA010000001.1"/>
</dbReference>
<gene>
    <name evidence="2" type="ORF">OS889_04120</name>
</gene>
<organism evidence="2 3">
    <name type="scientific">Halobellus rubicundus</name>
    <dbReference type="NCBI Taxonomy" id="2996466"/>
    <lineage>
        <taxon>Archaea</taxon>
        <taxon>Methanobacteriati</taxon>
        <taxon>Methanobacteriota</taxon>
        <taxon>Stenosarchaea group</taxon>
        <taxon>Halobacteria</taxon>
        <taxon>Halobacteriales</taxon>
        <taxon>Haloferacaceae</taxon>
        <taxon>Halobellus</taxon>
    </lineage>
</organism>
<keyword evidence="1" id="KW-0472">Membrane</keyword>
<dbReference type="InterPro" id="IPR055713">
    <property type="entry name" value="DUF7289"/>
</dbReference>
<evidence type="ECO:0008006" key="4">
    <source>
        <dbReference type="Google" id="ProtNLM"/>
    </source>
</evidence>
<dbReference type="EMBL" id="JBGNYA010000001">
    <property type="protein sequence ID" value="MFA1610189.1"/>
    <property type="molecule type" value="Genomic_DNA"/>
</dbReference>
<dbReference type="Pfam" id="PF23960">
    <property type="entry name" value="DUF7289"/>
    <property type="match status" value="1"/>
</dbReference>
<feature type="transmembrane region" description="Helical" evidence="1">
    <location>
        <begin position="21"/>
        <end position="41"/>
    </location>
</feature>
<protein>
    <recommendedName>
        <fullName evidence="4">Type IV pilin</fullName>
    </recommendedName>
</protein>
<dbReference type="AlphaFoldDB" id="A0ABD5MC08"/>
<dbReference type="Proteomes" id="UP001570511">
    <property type="component" value="Unassembled WGS sequence"/>
</dbReference>
<evidence type="ECO:0000313" key="3">
    <source>
        <dbReference type="Proteomes" id="UP001570511"/>
    </source>
</evidence>